<dbReference type="OrthoDB" id="9995317at2"/>
<dbReference type="Proteomes" id="UP000185003">
    <property type="component" value="Unassembled WGS sequence"/>
</dbReference>
<proteinExistence type="predicted"/>
<evidence type="ECO:0000256" key="2">
    <source>
        <dbReference type="SAM" id="SignalP"/>
    </source>
</evidence>
<dbReference type="AlphaFoldDB" id="A0A1N6GXI4"/>
<organism evidence="3 4">
    <name type="scientific">Chitinophaga niabensis</name>
    <dbReference type="NCBI Taxonomy" id="536979"/>
    <lineage>
        <taxon>Bacteria</taxon>
        <taxon>Pseudomonadati</taxon>
        <taxon>Bacteroidota</taxon>
        <taxon>Chitinophagia</taxon>
        <taxon>Chitinophagales</taxon>
        <taxon>Chitinophagaceae</taxon>
        <taxon>Chitinophaga</taxon>
    </lineage>
</organism>
<accession>A0A1N6GXI4</accession>
<gene>
    <name evidence="3" type="ORF">SAMN04488055_3038</name>
</gene>
<dbReference type="EMBL" id="FSRA01000001">
    <property type="protein sequence ID" value="SIO12162.1"/>
    <property type="molecule type" value="Genomic_DNA"/>
</dbReference>
<name>A0A1N6GXI4_9BACT</name>
<dbReference type="STRING" id="536979.SAMN04488055_3038"/>
<keyword evidence="4" id="KW-1185">Reference proteome</keyword>
<feature type="region of interest" description="Disordered" evidence="1">
    <location>
        <begin position="71"/>
        <end position="129"/>
    </location>
</feature>
<keyword evidence="2" id="KW-0732">Signal</keyword>
<dbReference type="RefSeq" id="WP_143197457.1">
    <property type="nucleotide sequence ID" value="NZ_FSRA01000001.1"/>
</dbReference>
<reference evidence="3 4" key="1">
    <citation type="submission" date="2016-11" db="EMBL/GenBank/DDBJ databases">
        <authorList>
            <person name="Jaros S."/>
            <person name="Januszkiewicz K."/>
            <person name="Wedrychowicz H."/>
        </authorList>
    </citation>
    <scope>NUCLEOTIDE SEQUENCE [LARGE SCALE GENOMIC DNA]</scope>
    <source>
        <strain evidence="3 4">DSM 24787</strain>
    </source>
</reference>
<feature type="chain" id="PRO_5012703775" evidence="2">
    <location>
        <begin position="22"/>
        <end position="129"/>
    </location>
</feature>
<evidence type="ECO:0000313" key="3">
    <source>
        <dbReference type="EMBL" id="SIO12162.1"/>
    </source>
</evidence>
<feature type="compositionally biased region" description="Basic and acidic residues" evidence="1">
    <location>
        <begin position="119"/>
        <end position="129"/>
    </location>
</feature>
<evidence type="ECO:0000313" key="4">
    <source>
        <dbReference type="Proteomes" id="UP000185003"/>
    </source>
</evidence>
<feature type="signal peptide" evidence="2">
    <location>
        <begin position="1"/>
        <end position="21"/>
    </location>
</feature>
<protein>
    <submittedName>
        <fullName evidence="3">Uncharacterized protein</fullName>
    </submittedName>
</protein>
<evidence type="ECO:0000256" key="1">
    <source>
        <dbReference type="SAM" id="MobiDB-lite"/>
    </source>
</evidence>
<sequence>MKSITFLITVLLVMGLSAAHAQQKTRDILFPDYAKDQIRLKGTIQPLGAKPSEALITSPKALRDRIFKTTGGGAAPATAPAAKLETKQLGSSKSLTEADKEMKEQQATIRTKTLAPKLEQQETEQKPKN</sequence>